<organism evidence="2 3">
    <name type="scientific">Rattus norvegicus</name>
    <name type="common">Rat</name>
    <dbReference type="NCBI Taxonomy" id="10116"/>
    <lineage>
        <taxon>Eukaryota</taxon>
        <taxon>Metazoa</taxon>
        <taxon>Chordata</taxon>
        <taxon>Craniata</taxon>
        <taxon>Vertebrata</taxon>
        <taxon>Euteleostomi</taxon>
        <taxon>Mammalia</taxon>
        <taxon>Eutheria</taxon>
        <taxon>Euarchontoglires</taxon>
        <taxon>Glires</taxon>
        <taxon>Rodentia</taxon>
        <taxon>Myomorpha</taxon>
        <taxon>Muroidea</taxon>
        <taxon>Muridae</taxon>
        <taxon>Murinae</taxon>
        <taxon>Rattus</taxon>
    </lineage>
</organism>
<dbReference type="EMBL" id="CH473964">
    <property type="protein sequence ID" value="EDM01832.1"/>
    <property type="molecule type" value="Genomic_DNA"/>
</dbReference>
<dbReference type="AlphaFoldDB" id="A6ILV8"/>
<name>A6ILV8_RAT</name>
<dbReference type="EMBL" id="CH473964">
    <property type="protein sequence ID" value="EDM01831.1"/>
    <property type="molecule type" value="Genomic_DNA"/>
</dbReference>
<reference evidence="2" key="1">
    <citation type="journal article" date="2005" name="Genome Res.">
        <title>Gene and alternative splicing annotation with AIR.</title>
        <authorList>
            <person name="Florea L."/>
            <person name="Di Francesco V."/>
            <person name="Miller J."/>
            <person name="Turner R."/>
            <person name="Yao A."/>
            <person name="Harris M."/>
            <person name="Walenz B."/>
            <person name="Mobarry C."/>
            <person name="Merkulov G.V."/>
            <person name="Charlab R."/>
            <person name="Dew I."/>
            <person name="Deng Z."/>
            <person name="Istrail S."/>
            <person name="Li P."/>
            <person name="Sutton G."/>
        </authorList>
    </citation>
    <scope>NUCLEOTIDE SEQUENCE</scope>
    <source>
        <strain evidence="2">BN</strain>
    </source>
</reference>
<accession>A6ILV8</accession>
<dbReference type="Proteomes" id="UP000234681">
    <property type="component" value="Chromosome 4"/>
</dbReference>
<reference evidence="2 3" key="2">
    <citation type="submission" date="2005-09" db="EMBL/GenBank/DDBJ databases">
        <authorList>
            <person name="Mural R.J."/>
            <person name="Li P.W."/>
            <person name="Adams M.D."/>
            <person name="Amanatides P.G."/>
            <person name="Baden-Tillson H."/>
            <person name="Barnstead M."/>
            <person name="Chin S.H."/>
            <person name="Dew I."/>
            <person name="Evans C.A."/>
            <person name="Ferriera S."/>
            <person name="Flanigan M."/>
            <person name="Fosler C."/>
            <person name="Glodek A."/>
            <person name="Gu Z."/>
            <person name="Holt R.A."/>
            <person name="Jennings D."/>
            <person name="Kraft C.L."/>
            <person name="Lu F."/>
            <person name="Nguyen T."/>
            <person name="Nusskern D.R."/>
            <person name="Pfannkoch C.M."/>
            <person name="Sitter C."/>
            <person name="Sutton G.G."/>
            <person name="Venter J.C."/>
            <person name="Wang Z."/>
            <person name="Woodage T."/>
            <person name="Zheng X.H."/>
            <person name="Zhong F."/>
        </authorList>
    </citation>
    <scope>NUCLEOTIDE SEQUENCE [LARGE SCALE GENOMIC DNA]</scope>
    <source>
        <strain evidence="2">BN</strain>
        <strain evidence="3">BN, Sprague-Dawley</strain>
    </source>
</reference>
<evidence type="ECO:0000256" key="1">
    <source>
        <dbReference type="SAM" id="MobiDB-lite"/>
    </source>
</evidence>
<feature type="region of interest" description="Disordered" evidence="1">
    <location>
        <begin position="24"/>
        <end position="60"/>
    </location>
</feature>
<evidence type="ECO:0000313" key="3">
    <source>
        <dbReference type="Proteomes" id="UP000234681"/>
    </source>
</evidence>
<sequence length="60" mass="6545">MVSNAASEMESPKARQLNQVASLKRQELTSNNFSPATSPAHLTEPKDNDEADYVLPRTAS</sequence>
<feature type="compositionally biased region" description="Polar residues" evidence="1">
    <location>
        <begin position="28"/>
        <end position="37"/>
    </location>
</feature>
<evidence type="ECO:0000313" key="2">
    <source>
        <dbReference type="EMBL" id="EDM01832.1"/>
    </source>
</evidence>
<proteinExistence type="predicted"/>
<protein>
    <submittedName>
        <fullName evidence="2">RCG29642, isoform CRA_a</fullName>
    </submittedName>
</protein>
<gene>
    <name evidence="2" type="ORF">rCG_29642</name>
</gene>